<reference evidence="1 2" key="1">
    <citation type="journal article" date="2024" name="bioRxiv">
        <title>A reference genome for Trichogramma kaykai: A tiny desert-dwelling parasitoid wasp with competing sex-ratio distorters.</title>
        <authorList>
            <person name="Culotta J."/>
            <person name="Lindsey A.R."/>
        </authorList>
    </citation>
    <scope>NUCLEOTIDE SEQUENCE [LARGE SCALE GENOMIC DNA]</scope>
    <source>
        <strain evidence="1 2">KSX58</strain>
    </source>
</reference>
<name>A0ABD2XHS1_9HYME</name>
<accession>A0ABD2XHS1</accession>
<gene>
    <name evidence="1" type="ORF">TKK_002931</name>
</gene>
<protein>
    <submittedName>
        <fullName evidence="1">Uncharacterized protein</fullName>
    </submittedName>
</protein>
<dbReference type="EMBL" id="JBJJXI010000025">
    <property type="protein sequence ID" value="KAL3404459.1"/>
    <property type="molecule type" value="Genomic_DNA"/>
</dbReference>
<sequence length="69" mass="7150">MARAEALERITHVIYSWQFVSIPGASAAAAAAVTAVTATFGAISLFSRESSIASSVVYGPTTCWPGAWS</sequence>
<evidence type="ECO:0000313" key="1">
    <source>
        <dbReference type="EMBL" id="KAL3404459.1"/>
    </source>
</evidence>
<dbReference type="Proteomes" id="UP001627154">
    <property type="component" value="Unassembled WGS sequence"/>
</dbReference>
<evidence type="ECO:0000313" key="2">
    <source>
        <dbReference type="Proteomes" id="UP001627154"/>
    </source>
</evidence>
<organism evidence="1 2">
    <name type="scientific">Trichogramma kaykai</name>
    <dbReference type="NCBI Taxonomy" id="54128"/>
    <lineage>
        <taxon>Eukaryota</taxon>
        <taxon>Metazoa</taxon>
        <taxon>Ecdysozoa</taxon>
        <taxon>Arthropoda</taxon>
        <taxon>Hexapoda</taxon>
        <taxon>Insecta</taxon>
        <taxon>Pterygota</taxon>
        <taxon>Neoptera</taxon>
        <taxon>Endopterygota</taxon>
        <taxon>Hymenoptera</taxon>
        <taxon>Apocrita</taxon>
        <taxon>Proctotrupomorpha</taxon>
        <taxon>Chalcidoidea</taxon>
        <taxon>Trichogrammatidae</taxon>
        <taxon>Trichogramma</taxon>
    </lineage>
</organism>
<proteinExistence type="predicted"/>
<comment type="caution">
    <text evidence="1">The sequence shown here is derived from an EMBL/GenBank/DDBJ whole genome shotgun (WGS) entry which is preliminary data.</text>
</comment>
<dbReference type="AlphaFoldDB" id="A0ABD2XHS1"/>
<keyword evidence="2" id="KW-1185">Reference proteome</keyword>